<evidence type="ECO:0000313" key="2">
    <source>
        <dbReference type="EMBL" id="SHG62258.1"/>
    </source>
</evidence>
<dbReference type="RefSeq" id="WP_139251569.1">
    <property type="nucleotide sequence ID" value="NZ_FQUP01000006.1"/>
</dbReference>
<organism evidence="2 3">
    <name type="scientific">Kaistia soli DSM 19436</name>
    <dbReference type="NCBI Taxonomy" id="1122133"/>
    <lineage>
        <taxon>Bacteria</taxon>
        <taxon>Pseudomonadati</taxon>
        <taxon>Pseudomonadota</taxon>
        <taxon>Alphaproteobacteria</taxon>
        <taxon>Hyphomicrobiales</taxon>
        <taxon>Kaistiaceae</taxon>
        <taxon>Kaistia</taxon>
    </lineage>
</organism>
<feature type="region of interest" description="Disordered" evidence="1">
    <location>
        <begin position="1"/>
        <end position="20"/>
    </location>
</feature>
<evidence type="ECO:0000313" key="3">
    <source>
        <dbReference type="Proteomes" id="UP000184485"/>
    </source>
</evidence>
<accession>A0A1M5LB68</accession>
<dbReference type="AlphaFoldDB" id="A0A1M5LB68"/>
<proteinExistence type="predicted"/>
<reference evidence="2 3" key="1">
    <citation type="submission" date="2016-11" db="EMBL/GenBank/DDBJ databases">
        <authorList>
            <person name="Jaros S."/>
            <person name="Januszkiewicz K."/>
            <person name="Wedrychowicz H."/>
        </authorList>
    </citation>
    <scope>NUCLEOTIDE SEQUENCE [LARGE SCALE GENOMIC DNA]</scope>
    <source>
        <strain evidence="2 3">DSM 19436</strain>
    </source>
</reference>
<dbReference type="EMBL" id="FQUP01000006">
    <property type="protein sequence ID" value="SHG62258.1"/>
    <property type="molecule type" value="Genomic_DNA"/>
</dbReference>
<protein>
    <submittedName>
        <fullName evidence="2">Uncharacterized protein</fullName>
    </submittedName>
</protein>
<dbReference type="Proteomes" id="UP000184485">
    <property type="component" value="Unassembled WGS sequence"/>
</dbReference>
<name>A0A1M5LB68_9HYPH</name>
<gene>
    <name evidence="2" type="ORF">SAMN02745157_4547</name>
</gene>
<keyword evidence="3" id="KW-1185">Reference proteome</keyword>
<sequence>MPIHHYIDSGPIGQSSDSDVKTTQVDNFAAQGDDGTLTVEIAPKKHRRLVYKHLAGVTAPSKHLTVPQALDQIGRNDFETWGTQKAFRYMPIILTKTQRVLKYSITTTVMGTLYKITSEEIPAGPSTTEAVKQFRAARRALKEAIESEQVIAIYHKTPSEFSPYPRALLSGTRAKTVQFALGVMRSNRLWCPIFIEQASFERWLQSRRQGTGQPEPQRARYLGSGKERAIAEAIEQSSSATSCYPRKDELTNLIADAVALSGRPPIADAEIKRIRHDLTSHKFHDAGRPKKNLAKLSEDQRATFLKAILLAVKK</sequence>
<evidence type="ECO:0000256" key="1">
    <source>
        <dbReference type="SAM" id="MobiDB-lite"/>
    </source>
</evidence>